<gene>
    <name evidence="2" type="ORF">EDD28_3465</name>
</gene>
<evidence type="ECO:0000313" key="3">
    <source>
        <dbReference type="Proteomes" id="UP000275356"/>
    </source>
</evidence>
<organism evidence="2 3">
    <name type="scientific">Salana multivorans</name>
    <dbReference type="NCBI Taxonomy" id="120377"/>
    <lineage>
        <taxon>Bacteria</taxon>
        <taxon>Bacillati</taxon>
        <taxon>Actinomycetota</taxon>
        <taxon>Actinomycetes</taxon>
        <taxon>Micrococcales</taxon>
        <taxon>Beutenbergiaceae</taxon>
        <taxon>Salana</taxon>
    </lineage>
</organism>
<reference evidence="2 3" key="1">
    <citation type="submission" date="2018-11" db="EMBL/GenBank/DDBJ databases">
        <title>Sequencing the genomes of 1000 actinobacteria strains.</title>
        <authorList>
            <person name="Klenk H.-P."/>
        </authorList>
    </citation>
    <scope>NUCLEOTIDE SEQUENCE [LARGE SCALE GENOMIC DNA]</scope>
    <source>
        <strain evidence="2 3">DSM 13521</strain>
    </source>
</reference>
<keyword evidence="3" id="KW-1185">Reference proteome</keyword>
<sequence length="138" mass="15305">MTGYGLQITEANHDENEFFTLGGAIFDTAEERQASIDALPRFVHDCADESVRRCYTVDVLNEDGWSIVDNIEVSETTAQELLGTSDFEPMRTVRAGRAPCSRSGVSTDERRAVRALPGLPRDVRGPGRDERAPLIHVR</sequence>
<dbReference type="Proteomes" id="UP000275356">
    <property type="component" value="Unassembled WGS sequence"/>
</dbReference>
<evidence type="ECO:0000256" key="1">
    <source>
        <dbReference type="SAM" id="MobiDB-lite"/>
    </source>
</evidence>
<dbReference type="EMBL" id="RKHQ01000002">
    <property type="protein sequence ID" value="ROR94035.1"/>
    <property type="molecule type" value="Genomic_DNA"/>
</dbReference>
<feature type="region of interest" description="Disordered" evidence="1">
    <location>
        <begin position="118"/>
        <end position="138"/>
    </location>
</feature>
<proteinExistence type="predicted"/>
<feature type="compositionally biased region" description="Basic and acidic residues" evidence="1">
    <location>
        <begin position="121"/>
        <end position="138"/>
    </location>
</feature>
<name>A0A3N2D2N9_9MICO</name>
<dbReference type="OrthoDB" id="5163357at2"/>
<evidence type="ECO:0000313" key="2">
    <source>
        <dbReference type="EMBL" id="ROR94035.1"/>
    </source>
</evidence>
<protein>
    <submittedName>
        <fullName evidence="2">Uncharacterized protein</fullName>
    </submittedName>
</protein>
<dbReference type="AlphaFoldDB" id="A0A3N2D2N9"/>
<comment type="caution">
    <text evidence="2">The sequence shown here is derived from an EMBL/GenBank/DDBJ whole genome shotgun (WGS) entry which is preliminary data.</text>
</comment>
<accession>A0A3N2D2N9</accession>